<dbReference type="OrthoDB" id="1333250at2"/>
<dbReference type="RefSeq" id="WP_108903673.1">
    <property type="nucleotide sequence ID" value="NZ_CP029187.1"/>
</dbReference>
<accession>A0A2S1SHP7</accession>
<proteinExistence type="predicted"/>
<keyword evidence="2" id="KW-1185">Reference proteome</keyword>
<dbReference type="Proteomes" id="UP000244937">
    <property type="component" value="Chromosome"/>
</dbReference>
<dbReference type="AlphaFoldDB" id="A0A2S1SHP7"/>
<gene>
    <name evidence="1" type="ORF">HYN49_08240</name>
</gene>
<dbReference type="EMBL" id="CP029187">
    <property type="protein sequence ID" value="AWI25889.1"/>
    <property type="molecule type" value="Genomic_DNA"/>
</dbReference>
<evidence type="ECO:0000313" key="1">
    <source>
        <dbReference type="EMBL" id="AWI25889.1"/>
    </source>
</evidence>
<protein>
    <submittedName>
        <fullName evidence="1">Uncharacterized protein</fullName>
    </submittedName>
</protein>
<sequence>MDFKIIISAFRQHGFGNCTSIGIIKASIEAFGINNVFESIPTTEGMQVNLRSDKQILLTKSDLQYAIENAGFELLESTEEKKTILDYAKLCFAVICKSKQIAEEYDNFQDAVTDVNNGESATDAPRYLGLEGYREFIRYRDVDDFGGIVAHSPRHTVYVSHGYYDDYGTPNKLSSLREWARFGRKVYRFNPNMQP</sequence>
<organism evidence="1 2">
    <name type="scientific">Flavobacterium pallidum</name>
    <dbReference type="NCBI Taxonomy" id="2172098"/>
    <lineage>
        <taxon>Bacteria</taxon>
        <taxon>Pseudomonadati</taxon>
        <taxon>Bacteroidota</taxon>
        <taxon>Flavobacteriia</taxon>
        <taxon>Flavobacteriales</taxon>
        <taxon>Flavobacteriaceae</taxon>
        <taxon>Flavobacterium</taxon>
    </lineage>
</organism>
<reference evidence="1 2" key="1">
    <citation type="submission" date="2018-05" db="EMBL/GenBank/DDBJ databases">
        <title>Genome sequencing of Flavobacterium sp. HYN0049.</title>
        <authorList>
            <person name="Yi H."/>
            <person name="Baek C."/>
        </authorList>
    </citation>
    <scope>NUCLEOTIDE SEQUENCE [LARGE SCALE GENOMIC DNA]</scope>
    <source>
        <strain evidence="1 2">HYN0049</strain>
    </source>
</reference>
<name>A0A2S1SHP7_9FLAO</name>
<evidence type="ECO:0000313" key="2">
    <source>
        <dbReference type="Proteomes" id="UP000244937"/>
    </source>
</evidence>
<dbReference type="KEGG" id="fpal:HYN49_08240"/>